<reference evidence="2 3" key="1">
    <citation type="submission" date="2016-11" db="EMBL/GenBank/DDBJ databases">
        <authorList>
            <person name="Jaros S."/>
            <person name="Januszkiewicz K."/>
            <person name="Wedrychowicz H."/>
        </authorList>
    </citation>
    <scope>NUCLEOTIDE SEQUENCE [LARGE SCALE GENOMIC DNA]</scope>
    <source>
        <strain evidence="2 3">DSM 24574</strain>
    </source>
</reference>
<proteinExistence type="predicted"/>
<protein>
    <submittedName>
        <fullName evidence="2">Uncharacterized protein</fullName>
    </submittedName>
</protein>
<dbReference type="RefSeq" id="WP_073135545.1">
    <property type="nucleotide sequence ID" value="NZ_FQWQ01000002.1"/>
</dbReference>
<dbReference type="STRING" id="947013.SAMN04488109_3002"/>
<gene>
    <name evidence="2" type="ORF">SAMN04488109_3002</name>
</gene>
<name>A0A1M5QTE1_9BACT</name>
<feature type="chain" id="PRO_5009913277" evidence="1">
    <location>
        <begin position="20"/>
        <end position="211"/>
    </location>
</feature>
<feature type="signal peptide" evidence="1">
    <location>
        <begin position="1"/>
        <end position="19"/>
    </location>
</feature>
<dbReference type="OrthoDB" id="1150971at2"/>
<sequence>MKNKLLILSFLFLNIVAYAQTFEAVLKETYLKFEKTEAPQEKLSLVNRLDMIAARYSDQWSAHYYAAYAKVVTSYLLEDEKQRDGLIDQAEQALNKSKTLTKTNDEILVLEAYIANARLAVKPMSRYKKYGEIFDAKLAEATALNAANPRIYFLKGQSVFHTPRPFGGGCKNAMPFFEKAIPLFAKASNGDLSKPYWGQDRNQYYINECNE</sequence>
<dbReference type="EMBL" id="FQWQ01000002">
    <property type="protein sequence ID" value="SHH17342.1"/>
    <property type="molecule type" value="Genomic_DNA"/>
</dbReference>
<organism evidence="2 3">
    <name type="scientific">Chryseolinea serpens</name>
    <dbReference type="NCBI Taxonomy" id="947013"/>
    <lineage>
        <taxon>Bacteria</taxon>
        <taxon>Pseudomonadati</taxon>
        <taxon>Bacteroidota</taxon>
        <taxon>Cytophagia</taxon>
        <taxon>Cytophagales</taxon>
        <taxon>Fulvivirgaceae</taxon>
        <taxon>Chryseolinea</taxon>
    </lineage>
</organism>
<evidence type="ECO:0000313" key="2">
    <source>
        <dbReference type="EMBL" id="SHH17342.1"/>
    </source>
</evidence>
<keyword evidence="3" id="KW-1185">Reference proteome</keyword>
<evidence type="ECO:0000313" key="3">
    <source>
        <dbReference type="Proteomes" id="UP000184212"/>
    </source>
</evidence>
<evidence type="ECO:0000256" key="1">
    <source>
        <dbReference type="SAM" id="SignalP"/>
    </source>
</evidence>
<dbReference type="AlphaFoldDB" id="A0A1M5QTE1"/>
<keyword evidence="1" id="KW-0732">Signal</keyword>
<accession>A0A1M5QTE1</accession>
<dbReference type="Proteomes" id="UP000184212">
    <property type="component" value="Unassembled WGS sequence"/>
</dbReference>